<dbReference type="InterPro" id="IPR010794">
    <property type="entry name" value="MalM"/>
</dbReference>
<dbReference type="RefSeq" id="WP_065389716.1">
    <property type="nucleotide sequence ID" value="NZ_CAWMQN010000034.1"/>
</dbReference>
<dbReference type="GO" id="GO:0042597">
    <property type="term" value="C:periplasmic space"/>
    <property type="evidence" value="ECO:0007669"/>
    <property type="project" value="InterPro"/>
</dbReference>
<evidence type="ECO:0000313" key="3">
    <source>
        <dbReference type="Proteomes" id="UP000092665"/>
    </source>
</evidence>
<dbReference type="AlphaFoldDB" id="A0A1B8YKC9"/>
<dbReference type="EMBL" id="LOIC01000034">
    <property type="protein sequence ID" value="OCA55568.1"/>
    <property type="molecule type" value="Genomic_DNA"/>
</dbReference>
<name>A0A1B8YKC9_9GAMM</name>
<dbReference type="GO" id="GO:0008643">
    <property type="term" value="P:carbohydrate transport"/>
    <property type="evidence" value="ECO:0007669"/>
    <property type="project" value="InterPro"/>
</dbReference>
<dbReference type="Proteomes" id="UP000092665">
    <property type="component" value="Unassembled WGS sequence"/>
</dbReference>
<proteinExistence type="predicted"/>
<organism evidence="2 3">
    <name type="scientific">Photorhabdus namnaonensis</name>
    <dbReference type="NCBI Taxonomy" id="1851568"/>
    <lineage>
        <taxon>Bacteria</taxon>
        <taxon>Pseudomonadati</taxon>
        <taxon>Pseudomonadota</taxon>
        <taxon>Gammaproteobacteria</taxon>
        <taxon>Enterobacterales</taxon>
        <taxon>Morganellaceae</taxon>
        <taxon>Photorhabdus</taxon>
    </lineage>
</organism>
<gene>
    <name evidence="2" type="ORF">Phpb_01401</name>
</gene>
<dbReference type="Pfam" id="PF07148">
    <property type="entry name" value="MalM"/>
    <property type="match status" value="1"/>
</dbReference>
<feature type="chain" id="PRO_5008619836" evidence="1">
    <location>
        <begin position="30"/>
        <end position="310"/>
    </location>
</feature>
<protein>
    <submittedName>
        <fullName evidence="2">Maltose regulon periplasmic protein</fullName>
    </submittedName>
</protein>
<sequence precursor="true">MKTKLLSCCLSAVLCSAFPLIGYTTPITATQTPITTQATTTQDIVAPSLSITALQKLSWQPINTSDTQTIILNAASQHLNEGDIQGPIAAFALPANRGSLDITLSSLVQDKQVYVPNVLVLDQGLRPAAFYPSSYFSYERPGVMSTDRLEGTLKLTPALGQQQIYILVYTTGTDLQKSTQMVDPAKAYAQGVGNAVPAIPDPVARHTPTGTLKLKVKSEQNAGNITIGQVFSSPAQEPIIVGPTQAIVTPSTLQKVKPVLSDTERYFSDAIKKEINNGNIDKALKLLDEAERLGSSTARETFINSIKNKG</sequence>
<keyword evidence="1" id="KW-0732">Signal</keyword>
<evidence type="ECO:0000256" key="1">
    <source>
        <dbReference type="SAM" id="SignalP"/>
    </source>
</evidence>
<reference evidence="3" key="1">
    <citation type="submission" date="2015-11" db="EMBL/GenBank/DDBJ databases">
        <authorList>
            <person name="Tobias N.J."/>
            <person name="Mishra B."/>
            <person name="Gupta D.K."/>
            <person name="Thines M."/>
            <person name="Stinear T.P."/>
            <person name="Bode H.B."/>
        </authorList>
    </citation>
    <scope>NUCLEOTIDE SEQUENCE [LARGE SCALE GENOMIC DNA]</scope>
    <source>
        <strain evidence="3">PB45.5</strain>
    </source>
</reference>
<dbReference type="PATRIC" id="fig|29488.15.peg.1527"/>
<dbReference type="NCBIfam" id="NF007855">
    <property type="entry name" value="PRK10564.1"/>
    <property type="match status" value="1"/>
</dbReference>
<evidence type="ECO:0000313" key="2">
    <source>
        <dbReference type="EMBL" id="OCA55568.1"/>
    </source>
</evidence>
<keyword evidence="3" id="KW-1185">Reference proteome</keyword>
<feature type="signal peptide" evidence="1">
    <location>
        <begin position="1"/>
        <end position="29"/>
    </location>
</feature>
<accession>A0A1B8YKC9</accession>
<comment type="caution">
    <text evidence="2">The sequence shown here is derived from an EMBL/GenBank/DDBJ whole genome shotgun (WGS) entry which is preliminary data.</text>
</comment>